<organism evidence="1 2">
    <name type="scientific">Spirosoma oryzae</name>
    <dbReference type="NCBI Taxonomy" id="1469603"/>
    <lineage>
        <taxon>Bacteria</taxon>
        <taxon>Pseudomonadati</taxon>
        <taxon>Bacteroidota</taxon>
        <taxon>Cytophagia</taxon>
        <taxon>Cytophagales</taxon>
        <taxon>Cytophagaceae</taxon>
        <taxon>Spirosoma</taxon>
    </lineage>
</organism>
<name>A0A2T0T0D1_9BACT</name>
<comment type="caution">
    <text evidence="1">The sequence shown here is derived from an EMBL/GenBank/DDBJ whole genome shotgun (WGS) entry which is preliminary data.</text>
</comment>
<sequence>MRKVVSIGLFILLLCHVLGYGIAAVSSWWQEETTLMERLAVYHTTDSLIEFQIPLADSTQAEPAITRTTAGGFTYRNHYYDIVSLNIQNDTLYIAGIELDRHAFWEADLLSFLKNHLADAGGTQKRVNQVLKLLLQEYDPPVRTAFLFLVSLRAQAAPPVSDVISLLFRSLPVGSPPPEISSSFSLLK</sequence>
<dbReference type="RefSeq" id="WP_106137809.1">
    <property type="nucleotide sequence ID" value="NZ_PVTE01000008.1"/>
</dbReference>
<evidence type="ECO:0000313" key="1">
    <source>
        <dbReference type="EMBL" id="PRY39120.1"/>
    </source>
</evidence>
<reference evidence="1 2" key="1">
    <citation type="submission" date="2018-03" db="EMBL/GenBank/DDBJ databases">
        <title>Genomic Encyclopedia of Archaeal and Bacterial Type Strains, Phase II (KMG-II): from individual species to whole genera.</title>
        <authorList>
            <person name="Goeker M."/>
        </authorList>
    </citation>
    <scope>NUCLEOTIDE SEQUENCE [LARGE SCALE GENOMIC DNA]</scope>
    <source>
        <strain evidence="1 2">DSM 28354</strain>
    </source>
</reference>
<dbReference type="AlphaFoldDB" id="A0A2T0T0D1"/>
<gene>
    <name evidence="1" type="ORF">CLV58_1089</name>
</gene>
<accession>A0A2T0T0D1</accession>
<evidence type="ECO:0000313" key="2">
    <source>
        <dbReference type="Proteomes" id="UP000238375"/>
    </source>
</evidence>
<dbReference type="Proteomes" id="UP000238375">
    <property type="component" value="Unassembled WGS sequence"/>
</dbReference>
<protein>
    <submittedName>
        <fullName evidence="1">Uncharacterized protein</fullName>
    </submittedName>
</protein>
<proteinExistence type="predicted"/>
<dbReference type="OrthoDB" id="948848at2"/>
<dbReference type="EMBL" id="PVTE01000008">
    <property type="protein sequence ID" value="PRY39120.1"/>
    <property type="molecule type" value="Genomic_DNA"/>
</dbReference>
<keyword evidence="2" id="KW-1185">Reference proteome</keyword>